<proteinExistence type="predicted"/>
<feature type="transmembrane region" description="Helical" evidence="1">
    <location>
        <begin position="75"/>
        <end position="97"/>
    </location>
</feature>
<dbReference type="AlphaFoldDB" id="A0A6J4R7L1"/>
<evidence type="ECO:0000313" key="2">
    <source>
        <dbReference type="EMBL" id="CAA9459599.1"/>
    </source>
</evidence>
<feature type="transmembrane region" description="Helical" evidence="1">
    <location>
        <begin position="48"/>
        <end position="69"/>
    </location>
</feature>
<organism evidence="2">
    <name type="scientific">uncultured Rubrobacteraceae bacterium</name>
    <dbReference type="NCBI Taxonomy" id="349277"/>
    <lineage>
        <taxon>Bacteria</taxon>
        <taxon>Bacillati</taxon>
        <taxon>Actinomycetota</taxon>
        <taxon>Rubrobacteria</taxon>
        <taxon>Rubrobacterales</taxon>
        <taxon>Rubrobacteraceae</taxon>
        <taxon>environmental samples</taxon>
    </lineage>
</organism>
<accession>A0A6J4R7L1</accession>
<evidence type="ECO:0000256" key="1">
    <source>
        <dbReference type="SAM" id="Phobius"/>
    </source>
</evidence>
<sequence>MEAVLLVHLAATVFMVGLIWFVQIVHYPLFGLVGRDGFARYSAAHSRLTGFVVGPPMLVEAATAVALAVSPPQGVSFFPPLFGLALLAVVWISTAFLQSPQHGVLGGGFVPGSHRFLVRSNWIRTVCWTGRGLLVLWMTAGAMSGA</sequence>
<reference evidence="2" key="1">
    <citation type="submission" date="2020-02" db="EMBL/GenBank/DDBJ databases">
        <authorList>
            <person name="Meier V. D."/>
        </authorList>
    </citation>
    <scope>NUCLEOTIDE SEQUENCE</scope>
    <source>
        <strain evidence="2">AVDCRST_MAG02</strain>
    </source>
</reference>
<keyword evidence="1" id="KW-1133">Transmembrane helix</keyword>
<evidence type="ECO:0008006" key="3">
    <source>
        <dbReference type="Google" id="ProtNLM"/>
    </source>
</evidence>
<feature type="transmembrane region" description="Helical" evidence="1">
    <location>
        <begin position="6"/>
        <end position="27"/>
    </location>
</feature>
<protein>
    <recommendedName>
        <fullName evidence="3">DUF1772 domain-containing protein</fullName>
    </recommendedName>
</protein>
<dbReference type="EMBL" id="CADCVH010000068">
    <property type="protein sequence ID" value="CAA9459599.1"/>
    <property type="molecule type" value="Genomic_DNA"/>
</dbReference>
<keyword evidence="1" id="KW-0812">Transmembrane</keyword>
<keyword evidence="1" id="KW-0472">Membrane</keyword>
<name>A0A6J4R7L1_9ACTN</name>
<gene>
    <name evidence="2" type="ORF">AVDCRST_MAG02-2022</name>
</gene>